<dbReference type="Proteomes" id="UP001156629">
    <property type="component" value="Unassembled WGS sequence"/>
</dbReference>
<reference evidence="3" key="1">
    <citation type="journal article" date="2019" name="Int. J. Syst. Evol. Microbiol.">
        <title>The Global Catalogue of Microorganisms (GCM) 10K type strain sequencing project: providing services to taxonomists for standard genome sequencing and annotation.</title>
        <authorList>
            <consortium name="The Broad Institute Genomics Platform"/>
            <consortium name="The Broad Institute Genome Sequencing Center for Infectious Disease"/>
            <person name="Wu L."/>
            <person name="Ma J."/>
        </authorList>
    </citation>
    <scope>NUCLEOTIDE SEQUENCE [LARGE SCALE GENOMIC DNA]</scope>
    <source>
        <strain evidence="3">NBRC 3266</strain>
    </source>
</reference>
<proteinExistence type="predicted"/>
<keyword evidence="3" id="KW-1185">Reference proteome</keyword>
<organism evidence="2 3">
    <name type="scientific">Gluconobacter kondonii</name>
    <dbReference type="NCBI Taxonomy" id="941463"/>
    <lineage>
        <taxon>Bacteria</taxon>
        <taxon>Pseudomonadati</taxon>
        <taxon>Pseudomonadota</taxon>
        <taxon>Alphaproteobacteria</taxon>
        <taxon>Acetobacterales</taxon>
        <taxon>Acetobacteraceae</taxon>
        <taxon>Gluconobacter</taxon>
    </lineage>
</organism>
<evidence type="ECO:0000313" key="2">
    <source>
        <dbReference type="EMBL" id="GLQ67417.1"/>
    </source>
</evidence>
<protein>
    <submittedName>
        <fullName evidence="2">NAD-dependent dehydratase</fullName>
    </submittedName>
</protein>
<evidence type="ECO:0000259" key="1">
    <source>
        <dbReference type="Pfam" id="PF22917"/>
    </source>
</evidence>
<dbReference type="InterPro" id="IPR055222">
    <property type="entry name" value="PRISE-like_Rossmann-fold"/>
</dbReference>
<evidence type="ECO:0000313" key="3">
    <source>
        <dbReference type="Proteomes" id="UP001156629"/>
    </source>
</evidence>
<dbReference type="CDD" id="cd08948">
    <property type="entry name" value="5beta-POR_like_SDR_a"/>
    <property type="match status" value="1"/>
</dbReference>
<dbReference type="PANTHER" id="PTHR32487:SF0">
    <property type="entry name" value="3-OXO-DELTA(4,5)-STEROID 5-BETA-REDUCTASE"/>
    <property type="match status" value="1"/>
</dbReference>
<sequence>MSIKNVVLIAGVHGVSGKAAAIAWSKVPNTKVYGLSRRNADLPVGVEGIVVDLLDRAAVEAKLSALADVTHIVFAAYIEKASATERSQVNVAILQNLVEVVEKASQTLQHVVFYQGGKAYGSDLGPFKTPAREDDPRLMSPNFYYDQEDFLRRQQVGKGWHWTALRPEAIIGYATGNPMNLGVAIAVYAAISKELGIPLRFPGTPEAYRALYQVSAADVLADGTVWAGRTDSAKDSIFNLTNGDQFRWQYMWPRIAKMFDMETAEPVPMPLASYMSDKADLWASIVKKYSLQDIPYNKLVAWNFADFIFSSGFDNVSSTIKVRKAGFDGCIDSEDMFRTFFEQLRAEKVIP</sequence>
<dbReference type="RefSeq" id="WP_218017437.1">
    <property type="nucleotide sequence ID" value="NZ_BEWP01000011.1"/>
</dbReference>
<name>A0ABQ5WXR5_9PROT</name>
<feature type="domain" description="PRISE-like Rossmann-fold" evidence="1">
    <location>
        <begin position="57"/>
        <end position="351"/>
    </location>
</feature>
<dbReference type="EMBL" id="BSNV01000053">
    <property type="protein sequence ID" value="GLQ67417.1"/>
    <property type="molecule type" value="Genomic_DNA"/>
</dbReference>
<comment type="caution">
    <text evidence="2">The sequence shown here is derived from an EMBL/GenBank/DDBJ whole genome shotgun (WGS) entry which is preliminary data.</text>
</comment>
<dbReference type="Pfam" id="PF22917">
    <property type="entry name" value="PRISE"/>
    <property type="match status" value="1"/>
</dbReference>
<accession>A0ABQ5WXR5</accession>
<dbReference type="PANTHER" id="PTHR32487">
    <property type="entry name" value="3-OXO-DELTA(4,5)-STEROID 5-BETA-REDUCTASE"/>
    <property type="match status" value="1"/>
</dbReference>
<gene>
    <name evidence="2" type="ORF">GCM10007870_30020</name>
</gene>
<dbReference type="GeneID" id="76195452"/>